<organism evidence="1">
    <name type="scientific">marine sediment metagenome</name>
    <dbReference type="NCBI Taxonomy" id="412755"/>
    <lineage>
        <taxon>unclassified sequences</taxon>
        <taxon>metagenomes</taxon>
        <taxon>ecological metagenomes</taxon>
    </lineage>
</organism>
<dbReference type="EMBL" id="LAZR01011421">
    <property type="protein sequence ID" value="KKM61772.1"/>
    <property type="molecule type" value="Genomic_DNA"/>
</dbReference>
<name>A0A0F9LXK5_9ZZZZ</name>
<proteinExistence type="predicted"/>
<protein>
    <submittedName>
        <fullName evidence="1">Uncharacterized protein</fullName>
    </submittedName>
</protein>
<reference evidence="1" key="1">
    <citation type="journal article" date="2015" name="Nature">
        <title>Complex archaea that bridge the gap between prokaryotes and eukaryotes.</title>
        <authorList>
            <person name="Spang A."/>
            <person name="Saw J.H."/>
            <person name="Jorgensen S.L."/>
            <person name="Zaremba-Niedzwiedzka K."/>
            <person name="Martijn J."/>
            <person name="Lind A.E."/>
            <person name="van Eijk R."/>
            <person name="Schleper C."/>
            <person name="Guy L."/>
            <person name="Ettema T.J."/>
        </authorList>
    </citation>
    <scope>NUCLEOTIDE SEQUENCE</scope>
</reference>
<comment type="caution">
    <text evidence="1">The sequence shown here is derived from an EMBL/GenBank/DDBJ whole genome shotgun (WGS) entry which is preliminary data.</text>
</comment>
<gene>
    <name evidence="1" type="ORF">LCGC14_1528340</name>
</gene>
<sequence length="128" mass="15651">MRPDGTRTIWDFYFYEKKDKSDPKVPSIDIKRDLWCWPFHFSWRQAWQRWSISLTCYFFGVSVSSSRVCLTKRWHFVRCYPRWSGLCIEVSGIELWLGFAYLLWTEHRLRCSLTNKTRELLRKTFHNG</sequence>
<evidence type="ECO:0000313" key="1">
    <source>
        <dbReference type="EMBL" id="KKM61772.1"/>
    </source>
</evidence>
<accession>A0A0F9LXK5</accession>
<dbReference type="AlphaFoldDB" id="A0A0F9LXK5"/>